<dbReference type="PATRIC" id="fig|1227493.4.peg.553"/>
<dbReference type="InterPro" id="IPR055768">
    <property type="entry name" value="DUF7344"/>
</dbReference>
<dbReference type="RefSeq" id="WP_006651842.1">
    <property type="nucleotide sequence ID" value="NZ_AOIM01000010.1"/>
</dbReference>
<keyword evidence="3" id="KW-1185">Reference proteome</keyword>
<dbReference type="EMBL" id="AOIM01000010">
    <property type="protein sequence ID" value="ELY94652.1"/>
    <property type="molecule type" value="Genomic_DNA"/>
</dbReference>
<comment type="caution">
    <text evidence="2">The sequence shown here is derived from an EMBL/GenBank/DDBJ whole genome shotgun (WGS) entry which is preliminary data.</text>
</comment>
<organism evidence="2 3">
    <name type="scientific">Natrialba hulunbeirensis JCM 10989</name>
    <dbReference type="NCBI Taxonomy" id="1227493"/>
    <lineage>
        <taxon>Archaea</taxon>
        <taxon>Methanobacteriati</taxon>
        <taxon>Methanobacteriota</taxon>
        <taxon>Stenosarchaea group</taxon>
        <taxon>Halobacteria</taxon>
        <taxon>Halobacteriales</taxon>
        <taxon>Natrialbaceae</taxon>
        <taxon>Natrialba</taxon>
    </lineage>
</organism>
<dbReference type="AlphaFoldDB" id="M0A9S4"/>
<evidence type="ECO:0000313" key="3">
    <source>
        <dbReference type="Proteomes" id="UP000011519"/>
    </source>
</evidence>
<dbReference type="OrthoDB" id="241828at2157"/>
<evidence type="ECO:0000259" key="1">
    <source>
        <dbReference type="Pfam" id="PF24035"/>
    </source>
</evidence>
<feature type="domain" description="DUF7344" evidence="1">
    <location>
        <begin position="18"/>
        <end position="96"/>
    </location>
</feature>
<dbReference type="Proteomes" id="UP000011519">
    <property type="component" value="Unassembled WGS sequence"/>
</dbReference>
<evidence type="ECO:0000313" key="2">
    <source>
        <dbReference type="EMBL" id="ELY94652.1"/>
    </source>
</evidence>
<accession>M0A9S4</accession>
<proteinExistence type="predicted"/>
<reference evidence="2 3" key="1">
    <citation type="journal article" date="2014" name="PLoS Genet.">
        <title>Phylogenetically driven sequencing of extremely halophilic archaea reveals strategies for static and dynamic osmo-response.</title>
        <authorList>
            <person name="Becker E.A."/>
            <person name="Seitzer P.M."/>
            <person name="Tritt A."/>
            <person name="Larsen D."/>
            <person name="Krusor M."/>
            <person name="Yao A.I."/>
            <person name="Wu D."/>
            <person name="Madern D."/>
            <person name="Eisen J.A."/>
            <person name="Darling A.E."/>
            <person name="Facciotti M.T."/>
        </authorList>
    </citation>
    <scope>NUCLEOTIDE SEQUENCE [LARGE SCALE GENOMIC DNA]</scope>
    <source>
        <strain evidence="2 3">JCM 10989</strain>
    </source>
</reference>
<protein>
    <recommendedName>
        <fullName evidence="1">DUF7344 domain-containing protein</fullName>
    </recommendedName>
</protein>
<gene>
    <name evidence="2" type="ORF">C483_02935</name>
</gene>
<sequence>MDNTDADRSETLDELLTLCAHRHCRGVLTYFRRTSETTVSLATLVDSLLASSPHQETAAPPALDRSHLALHLHHSTLPRLSEAGVLEYDSRSNTVRYHGHRELERLMAAISER</sequence>
<dbReference type="Pfam" id="PF24035">
    <property type="entry name" value="DUF7344"/>
    <property type="match status" value="1"/>
</dbReference>
<dbReference type="STRING" id="1227493.C483_02935"/>
<name>M0A9S4_9EURY</name>